<comment type="similarity">
    <text evidence="2">Belongs to the UPF0239 family.</text>
</comment>
<feature type="compositionally biased region" description="Basic and acidic residues" evidence="6">
    <location>
        <begin position="55"/>
        <end position="64"/>
    </location>
</feature>
<dbReference type="Proteomes" id="UP001066276">
    <property type="component" value="Chromosome 7"/>
</dbReference>
<sequence length="110" mass="12543">MAAELDLSPPDIPEPTFLENLLHYGLFLGAIFQLVCILAIIYPTSKSPQTDVDQYEVKSSEPAKKPKPVTAQVTKKPKKEPKKKRLHPLLPKFPQQWDFDVTKKSRLRCT</sequence>
<dbReference type="EMBL" id="JANPWB010000011">
    <property type="protein sequence ID" value="KAJ1124016.1"/>
    <property type="molecule type" value="Genomic_DNA"/>
</dbReference>
<dbReference type="AlphaFoldDB" id="A0AAV7P960"/>
<evidence type="ECO:0000256" key="7">
    <source>
        <dbReference type="SAM" id="Phobius"/>
    </source>
</evidence>
<evidence type="ECO:0000256" key="3">
    <source>
        <dbReference type="ARBA" id="ARBA00022692"/>
    </source>
</evidence>
<dbReference type="Pfam" id="PF06783">
    <property type="entry name" value="UPF0239"/>
    <property type="match status" value="1"/>
</dbReference>
<evidence type="ECO:0000313" key="9">
    <source>
        <dbReference type="Proteomes" id="UP001066276"/>
    </source>
</evidence>
<dbReference type="PANTHER" id="PTHR14409">
    <property type="entry name" value="MANNOSIDASE, BETA A, LYSOSOMAL-LIKE, MANBAL PROTEIN"/>
    <property type="match status" value="1"/>
</dbReference>
<evidence type="ECO:0008006" key="10">
    <source>
        <dbReference type="Google" id="ProtNLM"/>
    </source>
</evidence>
<dbReference type="InterPro" id="IPR009621">
    <property type="entry name" value="UPF0239"/>
</dbReference>
<gene>
    <name evidence="8" type="ORF">NDU88_002480</name>
</gene>
<evidence type="ECO:0000256" key="6">
    <source>
        <dbReference type="SAM" id="MobiDB-lite"/>
    </source>
</evidence>
<organism evidence="8 9">
    <name type="scientific">Pleurodeles waltl</name>
    <name type="common">Iberian ribbed newt</name>
    <dbReference type="NCBI Taxonomy" id="8319"/>
    <lineage>
        <taxon>Eukaryota</taxon>
        <taxon>Metazoa</taxon>
        <taxon>Chordata</taxon>
        <taxon>Craniata</taxon>
        <taxon>Vertebrata</taxon>
        <taxon>Euteleostomi</taxon>
        <taxon>Amphibia</taxon>
        <taxon>Batrachia</taxon>
        <taxon>Caudata</taxon>
        <taxon>Salamandroidea</taxon>
        <taxon>Salamandridae</taxon>
        <taxon>Pleurodelinae</taxon>
        <taxon>Pleurodeles</taxon>
    </lineage>
</organism>
<keyword evidence="4 7" id="KW-1133">Transmembrane helix</keyword>
<evidence type="ECO:0000256" key="4">
    <source>
        <dbReference type="ARBA" id="ARBA00022989"/>
    </source>
</evidence>
<keyword evidence="9" id="KW-1185">Reference proteome</keyword>
<accession>A0AAV7P960</accession>
<dbReference type="GO" id="GO:0016020">
    <property type="term" value="C:membrane"/>
    <property type="evidence" value="ECO:0007669"/>
    <property type="project" value="UniProtKB-SubCell"/>
</dbReference>
<proteinExistence type="inferred from homology"/>
<keyword evidence="3 7" id="KW-0812">Transmembrane</keyword>
<feature type="transmembrane region" description="Helical" evidence="7">
    <location>
        <begin position="21"/>
        <end position="42"/>
    </location>
</feature>
<evidence type="ECO:0000256" key="2">
    <source>
        <dbReference type="ARBA" id="ARBA00006839"/>
    </source>
</evidence>
<reference evidence="8" key="1">
    <citation type="journal article" date="2022" name="bioRxiv">
        <title>Sequencing and chromosome-scale assembly of the giantPleurodeles waltlgenome.</title>
        <authorList>
            <person name="Brown T."/>
            <person name="Elewa A."/>
            <person name="Iarovenko S."/>
            <person name="Subramanian E."/>
            <person name="Araus A.J."/>
            <person name="Petzold A."/>
            <person name="Susuki M."/>
            <person name="Suzuki K.-i.T."/>
            <person name="Hayashi T."/>
            <person name="Toyoda A."/>
            <person name="Oliveira C."/>
            <person name="Osipova E."/>
            <person name="Leigh N.D."/>
            <person name="Simon A."/>
            <person name="Yun M.H."/>
        </authorList>
    </citation>
    <scope>NUCLEOTIDE SEQUENCE</scope>
    <source>
        <strain evidence="8">20211129_DDA</strain>
        <tissue evidence="8">Liver</tissue>
    </source>
</reference>
<comment type="subcellular location">
    <subcellularLocation>
        <location evidence="1">Membrane</location>
        <topology evidence="1">Single-pass membrane protein</topology>
    </subcellularLocation>
</comment>
<feature type="compositionally biased region" description="Basic residues" evidence="6">
    <location>
        <begin position="75"/>
        <end position="87"/>
    </location>
</feature>
<keyword evidence="5 7" id="KW-0472">Membrane</keyword>
<dbReference type="PANTHER" id="PTHR14409:SF0">
    <property type="entry name" value="PROTEIN MANBAL"/>
    <property type="match status" value="1"/>
</dbReference>
<evidence type="ECO:0000256" key="1">
    <source>
        <dbReference type="ARBA" id="ARBA00004167"/>
    </source>
</evidence>
<name>A0AAV7P960_PLEWA</name>
<protein>
    <recommendedName>
        <fullName evidence="10">Mannosidase beta like</fullName>
    </recommendedName>
</protein>
<evidence type="ECO:0000313" key="8">
    <source>
        <dbReference type="EMBL" id="KAJ1124016.1"/>
    </source>
</evidence>
<feature type="region of interest" description="Disordered" evidence="6">
    <location>
        <begin position="48"/>
        <end position="87"/>
    </location>
</feature>
<comment type="caution">
    <text evidence="8">The sequence shown here is derived from an EMBL/GenBank/DDBJ whole genome shotgun (WGS) entry which is preliminary data.</text>
</comment>
<evidence type="ECO:0000256" key="5">
    <source>
        <dbReference type="ARBA" id="ARBA00023136"/>
    </source>
</evidence>